<evidence type="ECO:0000313" key="2">
    <source>
        <dbReference type="Proteomes" id="UP000036403"/>
    </source>
</evidence>
<dbReference type="PaxDb" id="67767-A0A0J7K6P9"/>
<dbReference type="AlphaFoldDB" id="A0A0J7K6P9"/>
<accession>A0A0J7K6P9</accession>
<sequence length="111" mass="12039">MTRKGSPVDDLPGFNEDGKLITGVDVQQDQIASSARTSADNCSPAVGLVQLAFQRQSQIRATVPGEAELVEAWTMRGEDACLRRVADAFVHQSLGENEFSFLLHLHVSLSV</sequence>
<keyword evidence="2" id="KW-1185">Reference proteome</keyword>
<dbReference type="EMBL" id="LBMM01012893">
    <property type="protein sequence ID" value="KMQ85939.1"/>
    <property type="molecule type" value="Genomic_DNA"/>
</dbReference>
<gene>
    <name evidence="1" type="ORF">RF55_15246</name>
</gene>
<keyword evidence="1" id="KW-0489">Methyltransferase</keyword>
<name>A0A0J7K6P9_LASNI</name>
<keyword evidence="1" id="KW-0808">Transferase</keyword>
<reference evidence="1 2" key="1">
    <citation type="submission" date="2015-04" db="EMBL/GenBank/DDBJ databases">
        <title>Lasius niger genome sequencing.</title>
        <authorList>
            <person name="Konorov E.A."/>
            <person name="Nikitin M.A."/>
            <person name="Kirill M.V."/>
            <person name="Chang P."/>
        </authorList>
    </citation>
    <scope>NUCLEOTIDE SEQUENCE [LARGE SCALE GENOMIC DNA]</scope>
    <source>
        <tissue evidence="1">Whole</tissue>
    </source>
</reference>
<evidence type="ECO:0000313" key="1">
    <source>
        <dbReference type="EMBL" id="KMQ85939.1"/>
    </source>
</evidence>
<protein>
    <submittedName>
        <fullName evidence="1">Sam-dependent methyltransferase</fullName>
    </submittedName>
</protein>
<proteinExistence type="predicted"/>
<dbReference type="GO" id="GO:0008168">
    <property type="term" value="F:methyltransferase activity"/>
    <property type="evidence" value="ECO:0007669"/>
    <property type="project" value="UniProtKB-KW"/>
</dbReference>
<dbReference type="Proteomes" id="UP000036403">
    <property type="component" value="Unassembled WGS sequence"/>
</dbReference>
<dbReference type="GO" id="GO:0032259">
    <property type="term" value="P:methylation"/>
    <property type="evidence" value="ECO:0007669"/>
    <property type="project" value="UniProtKB-KW"/>
</dbReference>
<organism evidence="1 2">
    <name type="scientific">Lasius niger</name>
    <name type="common">Black garden ant</name>
    <dbReference type="NCBI Taxonomy" id="67767"/>
    <lineage>
        <taxon>Eukaryota</taxon>
        <taxon>Metazoa</taxon>
        <taxon>Ecdysozoa</taxon>
        <taxon>Arthropoda</taxon>
        <taxon>Hexapoda</taxon>
        <taxon>Insecta</taxon>
        <taxon>Pterygota</taxon>
        <taxon>Neoptera</taxon>
        <taxon>Endopterygota</taxon>
        <taxon>Hymenoptera</taxon>
        <taxon>Apocrita</taxon>
        <taxon>Aculeata</taxon>
        <taxon>Formicoidea</taxon>
        <taxon>Formicidae</taxon>
        <taxon>Formicinae</taxon>
        <taxon>Lasius</taxon>
        <taxon>Lasius</taxon>
    </lineage>
</organism>
<comment type="caution">
    <text evidence="1">The sequence shown here is derived from an EMBL/GenBank/DDBJ whole genome shotgun (WGS) entry which is preliminary data.</text>
</comment>